<dbReference type="InterPro" id="IPR004875">
    <property type="entry name" value="DDE_SF_endonuclease_dom"/>
</dbReference>
<proteinExistence type="predicted"/>
<organism evidence="3">
    <name type="scientific">Timema californicum</name>
    <name type="common">California timema</name>
    <name type="synonym">Walking stick</name>
    <dbReference type="NCBI Taxonomy" id="61474"/>
    <lineage>
        <taxon>Eukaryota</taxon>
        <taxon>Metazoa</taxon>
        <taxon>Ecdysozoa</taxon>
        <taxon>Arthropoda</taxon>
        <taxon>Hexapoda</taxon>
        <taxon>Insecta</taxon>
        <taxon>Pterygota</taxon>
        <taxon>Neoptera</taxon>
        <taxon>Polyneoptera</taxon>
        <taxon>Phasmatodea</taxon>
        <taxon>Timematodea</taxon>
        <taxon>Timematoidea</taxon>
        <taxon>Timematidae</taxon>
        <taxon>Timema</taxon>
    </lineage>
</organism>
<name>A0A7R9J1X1_TIMCA</name>
<feature type="region of interest" description="Disordered" evidence="1">
    <location>
        <begin position="13"/>
        <end position="49"/>
    </location>
</feature>
<dbReference type="AlphaFoldDB" id="A0A7R9J1X1"/>
<evidence type="ECO:0000313" key="3">
    <source>
        <dbReference type="EMBL" id="CAD7571151.1"/>
    </source>
</evidence>
<feature type="domain" description="DDE-1" evidence="2">
    <location>
        <begin position="449"/>
        <end position="525"/>
    </location>
</feature>
<sequence length="533" mass="61557">MVEQQRIHELIYDVLGQNSDEEGDLGGSSSETEDYLEVRESNSESEQSADESEAFLYSLEYEAWSRVRFLTLVSRRRGLRYLFRSAAVSDVHQYTGLWSTYVRPFTGWTRTAFVRGFFFFAFPWLFKLELELWLLASLGVAATSYHLLENTVIDIQSYSRDLLEDRRRFIKNDFNGVARLNDIRTDITTAENETYFLNITGRTVVDTSSIDILGLGSYSYNESDTAVLKLFINFVYPRLTMNYNFSIKYLRTNESSIGSVSMIVRNYNFLYEMWTHVVDYNYRRLISRFPLRTYGADSVFVNGDDISEEGIAMVLFSSLIRKGVMKLAFEIAKANKLKTHFNKDKQSDGREWFEGFMNRYSELNLRQPELTSQAMASSSNKVVVYTLFDVIENNIDEHKFTAERILNMDETSHTVVQRSENIVAQKGKHEVEAITCCDRGKNGTRVYTVSATDFYVPPTLIYPRKRMKESVSFGAPPHTIFCCQDKRWMNVKIFCHWIEHFVAVVNPSAETKFLLILAGPRSHTQSLVAIEVA</sequence>
<dbReference type="EMBL" id="OE180361">
    <property type="protein sequence ID" value="CAD7571151.1"/>
    <property type="molecule type" value="Genomic_DNA"/>
</dbReference>
<reference evidence="3" key="1">
    <citation type="submission" date="2020-11" db="EMBL/GenBank/DDBJ databases">
        <authorList>
            <person name="Tran Van P."/>
        </authorList>
    </citation>
    <scope>NUCLEOTIDE SEQUENCE</scope>
</reference>
<evidence type="ECO:0000259" key="2">
    <source>
        <dbReference type="Pfam" id="PF03184"/>
    </source>
</evidence>
<evidence type="ECO:0000256" key="1">
    <source>
        <dbReference type="SAM" id="MobiDB-lite"/>
    </source>
</evidence>
<dbReference type="GO" id="GO:0003676">
    <property type="term" value="F:nucleic acid binding"/>
    <property type="evidence" value="ECO:0007669"/>
    <property type="project" value="InterPro"/>
</dbReference>
<gene>
    <name evidence="3" type="ORF">TCMB3V08_LOCUS3832</name>
</gene>
<dbReference type="Pfam" id="PF03184">
    <property type="entry name" value="DDE_1"/>
    <property type="match status" value="1"/>
</dbReference>
<accession>A0A7R9J1X1</accession>
<protein>
    <submittedName>
        <fullName evidence="3">(California timema) hypothetical protein</fullName>
    </submittedName>
</protein>